<dbReference type="PANTHER" id="PTHR11782">
    <property type="entry name" value="ADENOSINE/GUANOSINE DIPHOSPHATASE"/>
    <property type="match status" value="1"/>
</dbReference>
<dbReference type="PANTHER" id="PTHR11782:SF83">
    <property type="entry name" value="GUANOSINE-DIPHOSPHATASE"/>
    <property type="match status" value="1"/>
</dbReference>
<dbReference type="GO" id="GO:0017110">
    <property type="term" value="F:nucleoside diphosphate phosphatase activity"/>
    <property type="evidence" value="ECO:0007669"/>
    <property type="project" value="TreeGrafter"/>
</dbReference>
<keyword evidence="3 11" id="KW-0378">Hydrolase</keyword>
<dbReference type="GO" id="GO:0009134">
    <property type="term" value="P:nucleoside diphosphate catabolic process"/>
    <property type="evidence" value="ECO:0007669"/>
    <property type="project" value="TreeGrafter"/>
</dbReference>
<dbReference type="GO" id="GO:0016020">
    <property type="term" value="C:membrane"/>
    <property type="evidence" value="ECO:0007669"/>
    <property type="project" value="TreeGrafter"/>
</dbReference>
<evidence type="ECO:0000256" key="1">
    <source>
        <dbReference type="ARBA" id="ARBA00009283"/>
    </source>
</evidence>
<feature type="binding site" evidence="10">
    <location>
        <begin position="205"/>
        <end position="209"/>
    </location>
    <ligand>
        <name>ATP</name>
        <dbReference type="ChEBI" id="CHEBI:30616"/>
    </ligand>
</feature>
<evidence type="ECO:0000256" key="8">
    <source>
        <dbReference type="ARBA" id="ARBA00055524"/>
    </source>
</evidence>
<proteinExistence type="inferred from homology"/>
<dbReference type="EMBL" id="LR746269">
    <property type="protein sequence ID" value="CAA7398282.1"/>
    <property type="molecule type" value="Genomic_DNA"/>
</dbReference>
<evidence type="ECO:0000256" key="2">
    <source>
        <dbReference type="ARBA" id="ARBA00012148"/>
    </source>
</evidence>
<dbReference type="FunFam" id="3.30.420.150:FF:000008">
    <property type="entry name" value="Apyrase 1"/>
    <property type="match status" value="1"/>
</dbReference>
<dbReference type="GO" id="GO:0005524">
    <property type="term" value="F:ATP binding"/>
    <property type="evidence" value="ECO:0007669"/>
    <property type="project" value="UniProtKB-KW"/>
</dbReference>
<evidence type="ECO:0000256" key="7">
    <source>
        <dbReference type="ARBA" id="ARBA00049175"/>
    </source>
</evidence>
<keyword evidence="13" id="KW-1185">Reference proteome</keyword>
<evidence type="ECO:0000256" key="6">
    <source>
        <dbReference type="ARBA" id="ARBA00032306"/>
    </source>
</evidence>
<comment type="function">
    <text evidence="8">Catalyzes the hydrolysis of phosphoanhydride bonds of nucleoside tri- and di-phosphates.</text>
</comment>
<evidence type="ECO:0000256" key="10">
    <source>
        <dbReference type="PIRSR" id="PIRSR600407-2"/>
    </source>
</evidence>
<organism evidence="12 13">
    <name type="scientific">Spirodela intermedia</name>
    <name type="common">Intermediate duckweed</name>
    <dbReference type="NCBI Taxonomy" id="51605"/>
    <lineage>
        <taxon>Eukaryota</taxon>
        <taxon>Viridiplantae</taxon>
        <taxon>Streptophyta</taxon>
        <taxon>Embryophyta</taxon>
        <taxon>Tracheophyta</taxon>
        <taxon>Spermatophyta</taxon>
        <taxon>Magnoliopsida</taxon>
        <taxon>Liliopsida</taxon>
        <taxon>Araceae</taxon>
        <taxon>Lemnoideae</taxon>
        <taxon>Spirodela</taxon>
    </lineage>
</organism>
<keyword evidence="10" id="KW-0547">Nucleotide-binding</keyword>
<dbReference type="InterPro" id="IPR000407">
    <property type="entry name" value="GDA1_CD39_NTPase"/>
</dbReference>
<dbReference type="Gene3D" id="3.30.420.150">
    <property type="entry name" value="Exopolyphosphatase. Domain 2"/>
    <property type="match status" value="1"/>
</dbReference>
<dbReference type="Pfam" id="PF01150">
    <property type="entry name" value="GDA1_CD39"/>
    <property type="match status" value="1"/>
</dbReference>
<comment type="similarity">
    <text evidence="1 11">Belongs to the GDA1/CD39 NTPase family.</text>
</comment>
<evidence type="ECO:0000256" key="11">
    <source>
        <dbReference type="RuleBase" id="RU003833"/>
    </source>
</evidence>
<dbReference type="Proteomes" id="UP000663760">
    <property type="component" value="Chromosome 6"/>
</dbReference>
<dbReference type="PROSITE" id="PS01238">
    <property type="entry name" value="GDA1_CD39_NTPASE"/>
    <property type="match status" value="1"/>
</dbReference>
<protein>
    <recommendedName>
        <fullName evidence="2">apyrase</fullName>
        <ecNumber evidence="2">3.6.1.5</ecNumber>
    </recommendedName>
    <alternativeName>
        <fullName evidence="5">ATP-diphosphatase</fullName>
    </alternativeName>
    <alternativeName>
        <fullName evidence="6">ATP-diphosphohydrolase</fullName>
    </alternativeName>
    <alternativeName>
        <fullName evidence="4">Adenosine diphosphatase</fullName>
    </alternativeName>
</protein>
<evidence type="ECO:0000313" key="12">
    <source>
        <dbReference type="EMBL" id="CAA7398282.1"/>
    </source>
</evidence>
<evidence type="ECO:0000256" key="4">
    <source>
        <dbReference type="ARBA" id="ARBA00030084"/>
    </source>
</evidence>
<evidence type="ECO:0000256" key="9">
    <source>
        <dbReference type="PIRSR" id="PIRSR600407-1"/>
    </source>
</evidence>
<keyword evidence="10" id="KW-0067">ATP-binding</keyword>
<evidence type="ECO:0000256" key="3">
    <source>
        <dbReference type="ARBA" id="ARBA00022801"/>
    </source>
</evidence>
<dbReference type="OrthoDB" id="6372431at2759"/>
<comment type="catalytic activity">
    <reaction evidence="7">
        <text>a ribonucleoside 5'-triphosphate + 2 H2O = a ribonucleoside 5'-phosphate + 2 phosphate + 2 H(+)</text>
        <dbReference type="Rhea" id="RHEA:36795"/>
        <dbReference type="ChEBI" id="CHEBI:15377"/>
        <dbReference type="ChEBI" id="CHEBI:15378"/>
        <dbReference type="ChEBI" id="CHEBI:43474"/>
        <dbReference type="ChEBI" id="CHEBI:58043"/>
        <dbReference type="ChEBI" id="CHEBI:61557"/>
        <dbReference type="EC" id="3.6.1.5"/>
    </reaction>
</comment>
<dbReference type="EC" id="3.6.1.5" evidence="2"/>
<gene>
    <name evidence="12" type="ORF">SI8410_06008947</name>
</gene>
<reference evidence="12" key="1">
    <citation type="submission" date="2020-02" db="EMBL/GenBank/DDBJ databases">
        <authorList>
            <person name="Scholz U."/>
            <person name="Mascher M."/>
            <person name="Fiebig A."/>
        </authorList>
    </citation>
    <scope>NUCLEOTIDE SEQUENCE</scope>
</reference>
<accession>A0A7I8KLE8</accession>
<evidence type="ECO:0000313" key="13">
    <source>
        <dbReference type="Proteomes" id="UP000663760"/>
    </source>
</evidence>
<dbReference type="GO" id="GO:0004050">
    <property type="term" value="F:apyrase activity"/>
    <property type="evidence" value="ECO:0007669"/>
    <property type="project" value="UniProtKB-EC"/>
</dbReference>
<dbReference type="AlphaFoldDB" id="A0A7I8KLE8"/>
<sequence length="458" mass="48521">MQGRRSMTLNDSGPLLLISSVFFFFLVTGGGGVASAGGRKIAAGGGGAERYAVIFDAGSSGTRVHVYCFDSELRLLPIGEDLELYVKTKPGLSAYASDPEEAANSLLPLMEKAEAAVPVETRENTPVRVGATAGLRSLGTEKSEQILEAIRALLQEKSSFSFQPEWVSVLSGTQEGKYMWVTINYLLGRLGKAYPHTAGVVDLGGGSVQMAYAVSSTNAAKAPPAKDGKDGYVNEFSLKGAEYNLYVHSYLNYGLLAARAEILKVGGGSGRSCILEGYEGSYNYGGETYNASASASGSSFAKCRRAAVKALNVDAPCETLNCTFSGVWNGGGGAGQRDLFLASFFFDKAAQADFIDPTATTAKATPSDFKNAAKRACGMNLATANSTYSAVWPEDLPFICMDLVYQYSLLVDGFALNPRREITLVRQLPYGNFYGEAAWPLGSAIDAITSSTNGHADN</sequence>
<name>A0A7I8KLE8_SPIIN</name>
<dbReference type="Gene3D" id="3.30.420.40">
    <property type="match status" value="1"/>
</dbReference>
<evidence type="ECO:0000256" key="5">
    <source>
        <dbReference type="ARBA" id="ARBA00031428"/>
    </source>
</evidence>
<feature type="active site" description="Proton acceptor" evidence="9">
    <location>
        <position position="175"/>
    </location>
</feature>